<dbReference type="EMBL" id="CADEHS020000014">
    <property type="protein sequence ID" value="CAG9948070.1"/>
    <property type="molecule type" value="Genomic_DNA"/>
</dbReference>
<comment type="caution">
    <text evidence="1">The sequence shown here is derived from an EMBL/GenBank/DDBJ whole genome shotgun (WGS) entry which is preliminary data.</text>
</comment>
<name>A0ACA9U458_BIOOC</name>
<dbReference type="Proteomes" id="UP000836387">
    <property type="component" value="Unassembled WGS sequence"/>
</dbReference>
<reference evidence="1" key="1">
    <citation type="submission" date="2020-04" db="EMBL/GenBank/DDBJ databases">
        <authorList>
            <person name="Broberg M."/>
        </authorList>
    </citation>
    <scope>NUCLEOTIDE SEQUENCE</scope>
</reference>
<keyword evidence="2" id="KW-1185">Reference proteome</keyword>
<reference evidence="1" key="2">
    <citation type="submission" date="2021-10" db="EMBL/GenBank/DDBJ databases">
        <authorList>
            <person name="Piombo E."/>
        </authorList>
    </citation>
    <scope>NUCLEOTIDE SEQUENCE</scope>
</reference>
<evidence type="ECO:0000313" key="2">
    <source>
        <dbReference type="Proteomes" id="UP000836387"/>
    </source>
</evidence>
<evidence type="ECO:0000313" key="1">
    <source>
        <dbReference type="EMBL" id="CAG9948070.1"/>
    </source>
</evidence>
<organism evidence="1 2">
    <name type="scientific">Clonostachys rosea f. rosea IK726</name>
    <dbReference type="NCBI Taxonomy" id="1349383"/>
    <lineage>
        <taxon>Eukaryota</taxon>
        <taxon>Fungi</taxon>
        <taxon>Dikarya</taxon>
        <taxon>Ascomycota</taxon>
        <taxon>Pezizomycotina</taxon>
        <taxon>Sordariomycetes</taxon>
        <taxon>Hypocreomycetidae</taxon>
        <taxon>Hypocreales</taxon>
        <taxon>Bionectriaceae</taxon>
        <taxon>Clonostachys</taxon>
    </lineage>
</organism>
<sequence length="207" mass="23841">MIRFWTILLLAPESKYSWDGITHGPGSIFRVIVHGLDKAADDWDELRAELGKTIDFESPIWNPELHDGLLFDDETFSRSRLHFWVVDGLGMFHRQIEDAMTEWTRFRAARADMLGVVDNQVYELVQEGEDQIMRLRELASYFQEGYKRAEALRSALFNASSVIESLASTRLSENVKLLTYVSIFYLPLGFCVAIWSINESFARVPLV</sequence>
<accession>A0ACA9U458</accession>
<protein>
    <submittedName>
        <fullName evidence="1">Uncharacterized protein</fullName>
    </submittedName>
</protein>
<gene>
    <name evidence="1" type="ORF">CRV2_00013610</name>
</gene>
<proteinExistence type="predicted"/>